<name>A0AAU8JCK0_9CYAN</name>
<protein>
    <submittedName>
        <fullName evidence="1">Helix-turn-helix domain-containing protein</fullName>
    </submittedName>
</protein>
<organism evidence="1">
    <name type="scientific">Planktothricoides raciborskii GIHE-MW2</name>
    <dbReference type="NCBI Taxonomy" id="2792601"/>
    <lineage>
        <taxon>Bacteria</taxon>
        <taxon>Bacillati</taxon>
        <taxon>Cyanobacteriota</taxon>
        <taxon>Cyanophyceae</taxon>
        <taxon>Oscillatoriophycideae</taxon>
        <taxon>Oscillatoriales</taxon>
        <taxon>Oscillatoriaceae</taxon>
        <taxon>Planktothricoides</taxon>
    </lineage>
</organism>
<dbReference type="EMBL" id="CP159837">
    <property type="protein sequence ID" value="XCM36478.1"/>
    <property type="molecule type" value="Genomic_DNA"/>
</dbReference>
<sequence>MPGVLKLKITESGEQLKTLLSKQTTARGRERVQALYLLKIGQVRTLKELAILLGRDTATLYRWFQRYKEDGLEGILEVKKGQGRKPAIPADVMQKLKQHLDQQETFKSYGEVKTWLKREFGVDASYKVVHEAVRYKLKCKLKRSRQKKHYTGKGKNQSV</sequence>
<dbReference type="Pfam" id="PF13565">
    <property type="entry name" value="HTH_32"/>
    <property type="match status" value="1"/>
</dbReference>
<dbReference type="RefSeq" id="WP_054467311.1">
    <property type="nucleotide sequence ID" value="NZ_CP159837.1"/>
</dbReference>
<evidence type="ECO:0000313" key="1">
    <source>
        <dbReference type="EMBL" id="XCM36478.1"/>
    </source>
</evidence>
<proteinExistence type="predicted"/>
<dbReference type="SUPFAM" id="SSF46689">
    <property type="entry name" value="Homeodomain-like"/>
    <property type="match status" value="1"/>
</dbReference>
<gene>
    <name evidence="1" type="ORF">ABWT76_005240</name>
</gene>
<accession>A0AAU8JCK0</accession>
<dbReference type="InterPro" id="IPR009057">
    <property type="entry name" value="Homeodomain-like_sf"/>
</dbReference>
<reference evidence="1" key="1">
    <citation type="submission" date="2024-07" db="EMBL/GenBank/DDBJ databases">
        <authorList>
            <person name="Kim Y.J."/>
            <person name="Jeong J.Y."/>
        </authorList>
    </citation>
    <scope>NUCLEOTIDE SEQUENCE</scope>
    <source>
        <strain evidence="1">GIHE-MW2</strain>
    </source>
</reference>
<dbReference type="AlphaFoldDB" id="A0AAU8JCK0"/>